<evidence type="ECO:0000313" key="1">
    <source>
        <dbReference type="Proteomes" id="UP000887569"/>
    </source>
</evidence>
<dbReference type="AlphaFoldDB" id="A0A915AL15"/>
<proteinExistence type="predicted"/>
<protein>
    <submittedName>
        <fullName evidence="2">Uncharacterized protein</fullName>
    </submittedName>
</protein>
<dbReference type="WBParaSite" id="PgR010_g200_t01">
    <property type="protein sequence ID" value="PgR010_g200_t01"/>
    <property type="gene ID" value="PgR010_g200"/>
</dbReference>
<accession>A0A915AL15</accession>
<keyword evidence="1" id="KW-1185">Reference proteome</keyword>
<organism evidence="1 2">
    <name type="scientific">Parascaris univalens</name>
    <name type="common">Nematode worm</name>
    <dbReference type="NCBI Taxonomy" id="6257"/>
    <lineage>
        <taxon>Eukaryota</taxon>
        <taxon>Metazoa</taxon>
        <taxon>Ecdysozoa</taxon>
        <taxon>Nematoda</taxon>
        <taxon>Chromadorea</taxon>
        <taxon>Rhabditida</taxon>
        <taxon>Spirurina</taxon>
        <taxon>Ascaridomorpha</taxon>
        <taxon>Ascaridoidea</taxon>
        <taxon>Ascarididae</taxon>
        <taxon>Parascaris</taxon>
    </lineage>
</organism>
<reference evidence="2" key="1">
    <citation type="submission" date="2022-11" db="UniProtKB">
        <authorList>
            <consortium name="WormBaseParasite"/>
        </authorList>
    </citation>
    <scope>IDENTIFICATION</scope>
</reference>
<dbReference type="Proteomes" id="UP000887569">
    <property type="component" value="Unplaced"/>
</dbReference>
<evidence type="ECO:0000313" key="2">
    <source>
        <dbReference type="WBParaSite" id="PgR010_g200_t01"/>
    </source>
</evidence>
<name>A0A915AL15_PARUN</name>
<sequence length="82" mass="9595">MKIMNWAAKNERNNSREVIWLTFLLSHTHKHSSYLQKGSSMIGRNLPQNCAINVVYSSSRVPSYMFQLDCHSYDSDYRSNVH</sequence>